<organism evidence="1 2">
    <name type="scientific">Micromonospora endolithica</name>
    <dbReference type="NCBI Taxonomy" id="230091"/>
    <lineage>
        <taxon>Bacteria</taxon>
        <taxon>Bacillati</taxon>
        <taxon>Actinomycetota</taxon>
        <taxon>Actinomycetes</taxon>
        <taxon>Micromonosporales</taxon>
        <taxon>Micromonosporaceae</taxon>
        <taxon>Micromonospora</taxon>
    </lineage>
</organism>
<dbReference type="AlphaFoldDB" id="A0A3A9ZL13"/>
<protein>
    <recommendedName>
        <fullName evidence="3">Flavin reductase</fullName>
    </recommendedName>
</protein>
<dbReference type="EMBL" id="RBAK01000002">
    <property type="protein sequence ID" value="RKN49061.1"/>
    <property type="molecule type" value="Genomic_DNA"/>
</dbReference>
<sequence>MARERWPRLSAFANISVYIDHSPNPPPAWTCHVCGTDWPCAKWRTANPGPAERKLLLPVISGLLPGAIRDLRGRVDGPQPPEIVKRFLFFLPLSDDEALAIARRMR</sequence>
<keyword evidence="2" id="KW-1185">Reference proteome</keyword>
<comment type="caution">
    <text evidence="1">The sequence shown here is derived from an EMBL/GenBank/DDBJ whole genome shotgun (WGS) entry which is preliminary data.</text>
</comment>
<evidence type="ECO:0000313" key="1">
    <source>
        <dbReference type="EMBL" id="RKN49061.1"/>
    </source>
</evidence>
<dbReference type="RefSeq" id="WP_120725847.1">
    <property type="nucleotide sequence ID" value="NZ_RBAK01000002.1"/>
</dbReference>
<dbReference type="OrthoDB" id="3396211at2"/>
<dbReference type="Proteomes" id="UP000281726">
    <property type="component" value="Unassembled WGS sequence"/>
</dbReference>
<reference evidence="1 2" key="1">
    <citation type="journal article" date="2004" name="Syst. Appl. Microbiol.">
        <title>Cryptoendolithic actinomycetes from antarctic sandstone rock samples: Micromonospora endolithica sp. nov. and two isolates related to Micromonospora coerulea Jensen 1932.</title>
        <authorList>
            <person name="Hirsch P."/>
            <person name="Mevs U."/>
            <person name="Kroppenstedt R.M."/>
            <person name="Schumann P."/>
            <person name="Stackebrandt E."/>
        </authorList>
    </citation>
    <scope>NUCLEOTIDE SEQUENCE [LARGE SCALE GENOMIC DNA]</scope>
    <source>
        <strain evidence="1 2">JCM 12677</strain>
    </source>
</reference>
<evidence type="ECO:0008006" key="3">
    <source>
        <dbReference type="Google" id="ProtNLM"/>
    </source>
</evidence>
<accession>A0A3A9ZL13</accession>
<gene>
    <name evidence="1" type="ORF">D7223_05900</name>
</gene>
<name>A0A3A9ZL13_9ACTN</name>
<proteinExistence type="predicted"/>
<evidence type="ECO:0000313" key="2">
    <source>
        <dbReference type="Proteomes" id="UP000281726"/>
    </source>
</evidence>